<dbReference type="Pfam" id="PF01584">
    <property type="entry name" value="CheW"/>
    <property type="match status" value="1"/>
</dbReference>
<dbReference type="InterPro" id="IPR036061">
    <property type="entry name" value="CheW-like_dom_sf"/>
</dbReference>
<name>A0ABN6TJ07_9BURK</name>
<dbReference type="Proteomes" id="UP001163336">
    <property type="component" value="Chromosome"/>
</dbReference>
<accession>A0ABN6TJ07</accession>
<dbReference type="PROSITE" id="PS50851">
    <property type="entry name" value="CHEW"/>
    <property type="match status" value="1"/>
</dbReference>
<dbReference type="Gene3D" id="2.30.30.40">
    <property type="entry name" value="SH3 Domains"/>
    <property type="match status" value="1"/>
</dbReference>
<gene>
    <name evidence="2" type="ORF">MasN3_44990</name>
</gene>
<proteinExistence type="predicted"/>
<organism evidence="2 3">
    <name type="scientific">Massilia varians</name>
    <dbReference type="NCBI Taxonomy" id="457921"/>
    <lineage>
        <taxon>Bacteria</taxon>
        <taxon>Pseudomonadati</taxon>
        <taxon>Pseudomonadota</taxon>
        <taxon>Betaproteobacteria</taxon>
        <taxon>Burkholderiales</taxon>
        <taxon>Oxalobacteraceae</taxon>
        <taxon>Telluria group</taxon>
        <taxon>Massilia</taxon>
    </lineage>
</organism>
<dbReference type="Gene3D" id="2.40.50.180">
    <property type="entry name" value="CheA-289, Domain 4"/>
    <property type="match status" value="1"/>
</dbReference>
<evidence type="ECO:0000313" key="3">
    <source>
        <dbReference type="Proteomes" id="UP001163336"/>
    </source>
</evidence>
<dbReference type="EMBL" id="AP026966">
    <property type="protein sequence ID" value="BDT61005.1"/>
    <property type="molecule type" value="Genomic_DNA"/>
</dbReference>
<dbReference type="RefSeq" id="WP_281910439.1">
    <property type="nucleotide sequence ID" value="NZ_AP026966.1"/>
</dbReference>
<keyword evidence="3" id="KW-1185">Reference proteome</keyword>
<feature type="domain" description="CheW-like" evidence="1">
    <location>
        <begin position="38"/>
        <end position="179"/>
    </location>
</feature>
<dbReference type="InterPro" id="IPR002545">
    <property type="entry name" value="CheW-lke_dom"/>
</dbReference>
<dbReference type="SUPFAM" id="SSF50341">
    <property type="entry name" value="CheW-like"/>
    <property type="match status" value="1"/>
</dbReference>
<reference evidence="2" key="1">
    <citation type="submission" date="2022-11" db="EMBL/GenBank/DDBJ databases">
        <title>Isolation and characterization of PLA-degrading bacterium Massilia sp. from Antarctic soil.</title>
        <authorList>
            <person name="Sato K."/>
            <person name="Gomez-Fuentes C."/>
            <person name="Ahmad S.A."/>
            <person name="Zulkharnain A."/>
        </authorList>
    </citation>
    <scope>NUCLEOTIDE SEQUENCE</scope>
    <source>
        <strain evidence="2">N-3</strain>
    </source>
</reference>
<evidence type="ECO:0000313" key="2">
    <source>
        <dbReference type="EMBL" id="BDT61005.1"/>
    </source>
</evidence>
<protein>
    <recommendedName>
        <fullName evidence="1">CheW-like domain-containing protein</fullName>
    </recommendedName>
</protein>
<evidence type="ECO:0000259" key="1">
    <source>
        <dbReference type="PROSITE" id="PS50851"/>
    </source>
</evidence>
<sequence length="179" mass="19382">MNGGEAKPDPAARRTRLREYQEQLLERMQAAKGGGGAPIQQLGMQVGGTRYLLDLLEAGEIVSPVPLARVPLTQPWYLGLANVRGTLVGVIDLARYLGADGPPPGVTPSMRLVTFAPTLGFNCALLAERVYGLRQAAAMRREGEVLRDADDNAWTPLSLAALVREERFLHVAQQPGQRS</sequence>